<proteinExistence type="predicted"/>
<dbReference type="Proteomes" id="UP000789570">
    <property type="component" value="Unassembled WGS sequence"/>
</dbReference>
<keyword evidence="2" id="KW-1185">Reference proteome</keyword>
<evidence type="ECO:0000313" key="1">
    <source>
        <dbReference type="EMBL" id="CAG8641255.1"/>
    </source>
</evidence>
<dbReference type="EMBL" id="CAJVPQ010003956">
    <property type="protein sequence ID" value="CAG8641255.1"/>
    <property type="molecule type" value="Genomic_DNA"/>
</dbReference>
<protein>
    <submittedName>
        <fullName evidence="1">8654_t:CDS:1</fullName>
    </submittedName>
</protein>
<comment type="caution">
    <text evidence="1">The sequence shown here is derived from an EMBL/GenBank/DDBJ whole genome shotgun (WGS) entry which is preliminary data.</text>
</comment>
<feature type="non-terminal residue" evidence="1">
    <location>
        <position position="322"/>
    </location>
</feature>
<sequence>KNQNDSTTCNKIYQQEMQIIRTAFKINYDNPRGCSSGTGKSRLVVKLTKKCFIIYCYFQEISNISYPSRSGIADLLLPTAIVSKPNSQRNITLYLSYLISSTDNDFWKKVGINMREIQDKLTTMKEVEYCERMRGDCFIPLQHALQYLLEYGESYGRTFTLLLDTISIGLKLMLPFYLMDTINDIWTAFNPPATTLNSQALHQDILTIQNFTCFKLVYSTEFSNKLSMIKTLSQVTSLSVHNITLKTNIVDLIIPVLLASSSSVVFTSSSTDDSISQNTHQYPEDFAFQPESIDELFDDLTFKIIVNSSMKTTRLSSISKIF</sequence>
<reference evidence="1" key="1">
    <citation type="submission" date="2021-06" db="EMBL/GenBank/DDBJ databases">
        <authorList>
            <person name="Kallberg Y."/>
            <person name="Tangrot J."/>
            <person name="Rosling A."/>
        </authorList>
    </citation>
    <scope>NUCLEOTIDE SEQUENCE</scope>
    <source>
        <strain evidence="1">UK204</strain>
    </source>
</reference>
<evidence type="ECO:0000313" key="2">
    <source>
        <dbReference type="Proteomes" id="UP000789570"/>
    </source>
</evidence>
<organism evidence="1 2">
    <name type="scientific">Funneliformis caledonium</name>
    <dbReference type="NCBI Taxonomy" id="1117310"/>
    <lineage>
        <taxon>Eukaryota</taxon>
        <taxon>Fungi</taxon>
        <taxon>Fungi incertae sedis</taxon>
        <taxon>Mucoromycota</taxon>
        <taxon>Glomeromycotina</taxon>
        <taxon>Glomeromycetes</taxon>
        <taxon>Glomerales</taxon>
        <taxon>Glomeraceae</taxon>
        <taxon>Funneliformis</taxon>
    </lineage>
</organism>
<dbReference type="OrthoDB" id="2492451at2759"/>
<accession>A0A9N9DI30</accession>
<name>A0A9N9DI30_9GLOM</name>
<gene>
    <name evidence="1" type="ORF">FCALED_LOCUS10578</name>
</gene>
<dbReference type="AlphaFoldDB" id="A0A9N9DI30"/>